<keyword evidence="2 10" id="KW-0479">Metal-binding</keyword>
<evidence type="ECO:0000256" key="9">
    <source>
        <dbReference type="ARBA" id="ARBA00038592"/>
    </source>
</evidence>
<comment type="cofactor">
    <cofactor evidence="10">
        <name>Mg(2+)</name>
        <dbReference type="ChEBI" id="CHEBI:18420"/>
    </cofactor>
    <cofactor evidence="10">
        <name>Mn(2+)</name>
        <dbReference type="ChEBI" id="CHEBI:29035"/>
    </cofactor>
</comment>
<feature type="binding site" evidence="10">
    <location>
        <position position="208"/>
    </location>
    <ligand>
        <name>Mn(2+)</name>
        <dbReference type="ChEBI" id="CHEBI:29035"/>
    </ligand>
</feature>
<dbReference type="PANTHER" id="PTHR34353:SF2">
    <property type="entry name" value="CRISPR-ASSOCIATED ENDONUCLEASE CAS1 1"/>
    <property type="match status" value="1"/>
</dbReference>
<dbReference type="GO" id="GO:0004519">
    <property type="term" value="F:endonuclease activity"/>
    <property type="evidence" value="ECO:0007669"/>
    <property type="project" value="UniProtKB-KW"/>
</dbReference>
<evidence type="ECO:0000256" key="5">
    <source>
        <dbReference type="ARBA" id="ARBA00022842"/>
    </source>
</evidence>
<dbReference type="EC" id="3.1.-.-" evidence="10"/>
<evidence type="ECO:0000256" key="1">
    <source>
        <dbReference type="ARBA" id="ARBA00022722"/>
    </source>
</evidence>
<dbReference type="RefSeq" id="WP_112056564.1">
    <property type="nucleotide sequence ID" value="NZ_JAMOKV010000001.1"/>
</dbReference>
<feature type="binding site" evidence="10">
    <location>
        <position position="152"/>
    </location>
    <ligand>
        <name>Mn(2+)</name>
        <dbReference type="ChEBI" id="CHEBI:29035"/>
    </ligand>
</feature>
<accession>A0ABT0TTW1</accession>
<organism evidence="11 12">
    <name type="scientific">Helicobacter colisuis</name>
    <dbReference type="NCBI Taxonomy" id="2949739"/>
    <lineage>
        <taxon>Bacteria</taxon>
        <taxon>Pseudomonadati</taxon>
        <taxon>Campylobacterota</taxon>
        <taxon>Epsilonproteobacteria</taxon>
        <taxon>Campylobacterales</taxon>
        <taxon>Helicobacteraceae</taxon>
        <taxon>Helicobacter</taxon>
    </lineage>
</organism>
<sequence>MAYDEAFKSILVSSKAKLSLELEHLVIQQDKNIAKIFLKDINFIILESLQATLTSKLLSTLAKHKIILLTCDEFHHINGIFSPFLGHFMSAKVAKMQIQVSLQRKAILWQKIIKNKISNQAHILRQAHHATESDDLFKLAKDVTLNDAKNIEAKAAILYFKTLFGKDFTREKICFINFALNYGYAIVRANIIRAVCISGLLPWYGIKHDNIYNDFNLCDDLIEVFRPLVDFYVLHLKAPKDCEFLDKENKQKLINILQKEVILENKTYPLNRAINFYVQNFKNALLENENLIKVKF</sequence>
<dbReference type="InterPro" id="IPR019855">
    <property type="entry name" value="CRISPR-assoc_Cas1_NMENI"/>
</dbReference>
<evidence type="ECO:0000256" key="8">
    <source>
        <dbReference type="ARBA" id="ARBA00023211"/>
    </source>
</evidence>
<comment type="subunit">
    <text evidence="9 10">Homodimer, forms a heterotetramer with a Cas2 homodimer.</text>
</comment>
<comment type="caution">
    <text evidence="11">The sequence shown here is derived from an EMBL/GenBank/DDBJ whole genome shotgun (WGS) entry which is preliminary data.</text>
</comment>
<dbReference type="InterPro" id="IPR050646">
    <property type="entry name" value="Cas1"/>
</dbReference>
<keyword evidence="5 10" id="KW-0460">Magnesium</keyword>
<comment type="function">
    <text evidence="10">CRISPR (clustered regularly interspaced short palindromic repeat), is an adaptive immune system that provides protection against mobile genetic elements (viruses, transposable elements and conjugative plasmids). CRISPR clusters contain spacers, sequences complementary to antecedent mobile elements, and target invading nucleic acids. CRISPR clusters are transcribed and processed into CRISPR RNA (crRNA). Acts as a dsDNA endonuclease. Involved in the integration of spacer DNA into the CRISPR cassette.</text>
</comment>
<protein>
    <recommendedName>
        <fullName evidence="10">CRISPR-associated endonuclease Cas1</fullName>
        <ecNumber evidence="10">3.1.-.-</ecNumber>
    </recommendedName>
</protein>
<feature type="binding site" evidence="10">
    <location>
        <position position="223"/>
    </location>
    <ligand>
        <name>Mn(2+)</name>
        <dbReference type="ChEBI" id="CHEBI:29035"/>
    </ligand>
</feature>
<dbReference type="Pfam" id="PF01867">
    <property type="entry name" value="Cas_Cas1"/>
    <property type="match status" value="1"/>
</dbReference>
<evidence type="ECO:0000256" key="7">
    <source>
        <dbReference type="ARBA" id="ARBA00023125"/>
    </source>
</evidence>
<dbReference type="HAMAP" id="MF_01470">
    <property type="entry name" value="Cas1"/>
    <property type="match status" value="1"/>
</dbReference>
<dbReference type="Gene3D" id="1.20.120.920">
    <property type="entry name" value="CRISPR-associated endonuclease Cas1, C-terminal domain"/>
    <property type="match status" value="1"/>
</dbReference>
<evidence type="ECO:0000256" key="6">
    <source>
        <dbReference type="ARBA" id="ARBA00023118"/>
    </source>
</evidence>
<proteinExistence type="inferred from homology"/>
<dbReference type="NCBIfam" id="TIGR03639">
    <property type="entry name" value="cas1_NMENI"/>
    <property type="match status" value="1"/>
</dbReference>
<dbReference type="InterPro" id="IPR042206">
    <property type="entry name" value="CRISPR-assoc_Cas1_C"/>
</dbReference>
<dbReference type="InterPro" id="IPR002729">
    <property type="entry name" value="CRISPR-assoc_Cas1"/>
</dbReference>
<comment type="similarity">
    <text evidence="10">Belongs to the CRISPR-associated endonuclease Cas1 family.</text>
</comment>
<keyword evidence="3 10" id="KW-0255">Endonuclease</keyword>
<dbReference type="NCBIfam" id="TIGR00287">
    <property type="entry name" value="cas1"/>
    <property type="match status" value="1"/>
</dbReference>
<name>A0ABT0TTW1_9HELI</name>
<dbReference type="Proteomes" id="UP001057522">
    <property type="component" value="Unassembled WGS sequence"/>
</dbReference>
<evidence type="ECO:0000256" key="2">
    <source>
        <dbReference type="ARBA" id="ARBA00022723"/>
    </source>
</evidence>
<keyword evidence="7 10" id="KW-0238">DNA-binding</keyword>
<reference evidence="11" key="1">
    <citation type="submission" date="2022-06" db="EMBL/GenBank/DDBJ databases">
        <title>Helicobacter colisuis sp. nov.</title>
        <authorList>
            <person name="Papic B."/>
            <person name="Gruntar I."/>
        </authorList>
    </citation>
    <scope>NUCLEOTIDE SEQUENCE</scope>
    <source>
        <strain evidence="11">11154-15</strain>
    </source>
</reference>
<keyword evidence="4 10" id="KW-0378">Hydrolase</keyword>
<dbReference type="PANTHER" id="PTHR34353">
    <property type="entry name" value="CRISPR-ASSOCIATED ENDONUCLEASE CAS1 1"/>
    <property type="match status" value="1"/>
</dbReference>
<gene>
    <name evidence="10 11" type="primary">cas1</name>
    <name evidence="11" type="ORF">NCR95_04220</name>
</gene>
<evidence type="ECO:0000256" key="10">
    <source>
        <dbReference type="HAMAP-Rule" id="MF_01470"/>
    </source>
</evidence>
<keyword evidence="8 10" id="KW-0464">Manganese</keyword>
<keyword evidence="12" id="KW-1185">Reference proteome</keyword>
<evidence type="ECO:0000313" key="11">
    <source>
        <dbReference type="EMBL" id="MCL9819376.1"/>
    </source>
</evidence>
<dbReference type="EMBL" id="JAMOKX010000003">
    <property type="protein sequence ID" value="MCL9819376.1"/>
    <property type="molecule type" value="Genomic_DNA"/>
</dbReference>
<keyword evidence="6 10" id="KW-0051">Antiviral defense</keyword>
<evidence type="ECO:0000256" key="4">
    <source>
        <dbReference type="ARBA" id="ARBA00022801"/>
    </source>
</evidence>
<evidence type="ECO:0000313" key="12">
    <source>
        <dbReference type="Proteomes" id="UP001057522"/>
    </source>
</evidence>
<keyword evidence="1 10" id="KW-0540">Nuclease</keyword>
<evidence type="ECO:0000256" key="3">
    <source>
        <dbReference type="ARBA" id="ARBA00022759"/>
    </source>
</evidence>